<evidence type="ECO:0000313" key="3">
    <source>
        <dbReference type="EMBL" id="QCI63815.1"/>
    </source>
</evidence>
<keyword evidence="1" id="KW-0813">Transport</keyword>
<dbReference type="NCBIfam" id="NF004690">
    <property type="entry name" value="PRK06032.1-1"/>
    <property type="match status" value="1"/>
</dbReference>
<dbReference type="PANTHER" id="PTHR34982">
    <property type="entry name" value="YOP PROTEINS TRANSLOCATION PROTEIN L"/>
    <property type="match status" value="1"/>
</dbReference>
<evidence type="ECO:0000256" key="2">
    <source>
        <dbReference type="ARBA" id="ARBA00022927"/>
    </source>
</evidence>
<dbReference type="KEGG" id="pstg:E8M01_05885"/>
<keyword evidence="3" id="KW-0966">Cell projection</keyword>
<evidence type="ECO:0000256" key="1">
    <source>
        <dbReference type="ARBA" id="ARBA00022448"/>
    </source>
</evidence>
<dbReference type="EMBL" id="CP039690">
    <property type="protein sequence ID" value="QCI63815.1"/>
    <property type="molecule type" value="Genomic_DNA"/>
</dbReference>
<sequence length="214" mass="23196">MMARPVKFLFDTEFAAEAKQQAEPKVTLVEHQALVALARQESHSAGFAQGESQAMASIERQRAQALSAIGDRMIEAAGALLALEGRLEQEAIDIAVAVASKLAASLIQREPLAEIRTLVGDCFTNLRSVPHLVVRVHDDLLEDARTELTRLASERGFDGRLVILAEPIIAPGDCRIEWSTGGIVLDRDETTQQIAEAVQRYVGSDTPATLESTP</sequence>
<gene>
    <name evidence="3" type="primary">fliH</name>
    <name evidence="3" type="ORF">E8M01_05885</name>
</gene>
<keyword evidence="3" id="KW-0969">Cilium</keyword>
<dbReference type="OrthoDB" id="7304298at2"/>
<dbReference type="GO" id="GO:0005829">
    <property type="term" value="C:cytosol"/>
    <property type="evidence" value="ECO:0007669"/>
    <property type="project" value="TreeGrafter"/>
</dbReference>
<keyword evidence="3" id="KW-0282">Flagellum</keyword>
<dbReference type="PANTHER" id="PTHR34982:SF1">
    <property type="entry name" value="FLAGELLAR ASSEMBLY PROTEIN FLIH"/>
    <property type="match status" value="1"/>
</dbReference>
<keyword evidence="2" id="KW-0653">Protein transport</keyword>
<keyword evidence="4" id="KW-1185">Reference proteome</keyword>
<organism evidence="3 4">
    <name type="scientific">Phreatobacter stygius</name>
    <dbReference type="NCBI Taxonomy" id="1940610"/>
    <lineage>
        <taxon>Bacteria</taxon>
        <taxon>Pseudomonadati</taxon>
        <taxon>Pseudomonadota</taxon>
        <taxon>Alphaproteobacteria</taxon>
        <taxon>Hyphomicrobiales</taxon>
        <taxon>Phreatobacteraceae</taxon>
        <taxon>Phreatobacter</taxon>
    </lineage>
</organism>
<name>A0A4D7AWB2_9HYPH</name>
<dbReference type="InterPro" id="IPR051472">
    <property type="entry name" value="T3SS_Stator/FliH"/>
</dbReference>
<protein>
    <submittedName>
        <fullName evidence="3">Flagellar assembly protein H</fullName>
    </submittedName>
</protein>
<dbReference type="Proteomes" id="UP000298781">
    <property type="component" value="Chromosome"/>
</dbReference>
<evidence type="ECO:0000313" key="4">
    <source>
        <dbReference type="Proteomes" id="UP000298781"/>
    </source>
</evidence>
<accession>A0A4D7AWB2</accession>
<dbReference type="AlphaFoldDB" id="A0A4D7AWB2"/>
<dbReference type="GO" id="GO:0015031">
    <property type="term" value="P:protein transport"/>
    <property type="evidence" value="ECO:0007669"/>
    <property type="project" value="UniProtKB-KW"/>
</dbReference>
<proteinExistence type="predicted"/>
<reference evidence="3 4" key="1">
    <citation type="submission" date="2019-04" db="EMBL/GenBank/DDBJ databases">
        <title>Phreatobacter aquaticus sp. nov.</title>
        <authorList>
            <person name="Choi A."/>
        </authorList>
    </citation>
    <scope>NUCLEOTIDE SEQUENCE [LARGE SCALE GENOMIC DNA]</scope>
    <source>
        <strain evidence="3 4">KCTC 52518</strain>
    </source>
</reference>